<protein>
    <submittedName>
        <fullName evidence="4">FIVAR domain-containing protein</fullName>
    </submittedName>
</protein>
<feature type="compositionally biased region" description="Low complexity" evidence="1">
    <location>
        <begin position="34"/>
        <end position="75"/>
    </location>
</feature>
<evidence type="ECO:0000313" key="5">
    <source>
        <dbReference type="Proteomes" id="UP000514704"/>
    </source>
</evidence>
<evidence type="ECO:0000256" key="1">
    <source>
        <dbReference type="SAM" id="MobiDB-lite"/>
    </source>
</evidence>
<dbReference type="Proteomes" id="UP000514704">
    <property type="component" value="Chromosome"/>
</dbReference>
<proteinExistence type="predicted"/>
<feature type="signal peptide" evidence="2">
    <location>
        <begin position="1"/>
        <end position="22"/>
    </location>
</feature>
<dbReference type="EMBL" id="CP059674">
    <property type="protein sequence ID" value="QMT98274.1"/>
    <property type="molecule type" value="Genomic_DNA"/>
</dbReference>
<keyword evidence="5" id="KW-1185">Reference proteome</keyword>
<dbReference type="PROSITE" id="PS51257">
    <property type="entry name" value="PROKAR_LIPOPROTEIN"/>
    <property type="match status" value="1"/>
</dbReference>
<accession>A0A7D7XUK0</accession>
<evidence type="ECO:0000313" key="4">
    <source>
        <dbReference type="EMBL" id="QMT98274.1"/>
    </source>
</evidence>
<dbReference type="RefSeq" id="WP_182078561.1">
    <property type="nucleotide sequence ID" value="NZ_CP059674.1"/>
</dbReference>
<gene>
    <name evidence="4" type="ORF">H3143_02080</name>
</gene>
<sequence length="681" mass="73535">MKRKNILKFVSLLGVGSFVALAAASCTQAVVPVPTSKSNIDSNSSSPNPKPSSTDPKSSSTNQNPSNTNSNPSSSAGDTGKTMSDNTNSSMNTVNPELASARMTLTTLINGEANNLASYDDYAKIKSNLMTAYQTAKEVSTKTDATITEINDANSALDSAIKNAINAKDDFNSKNEALVTAYNALKTTFNTFSQTLESLSADKYSGIKKSLTNVYDQGKAIITKTLDPVDGMIPVESDITRVNNDITTATESSKLTKEKQNADMFGDGFVKQVLNSQQLTAPTTVSNTQQFQQQPGNYSFVGYSVDVSSGSNSMTPNWNFAQRKIWNNNSGNTTPLTDATENSQPLTDVSWIYSLSGEGAKYSLSFEYYGPSTGYLYFPYKLVKNSDSENIGLQYKLNESEQPVAITFGSSETDSGDKPTVSDIKVAKIKLTNLIFGTNKLEFSVPTNKVAPMIGNMYLTSSLQNQNKVYDAIFGNTISTTTDSTSIEVDILKGYSLTSSWQPYFGKFTGLMMNSTTINTPIYLVGLVGGNQNRTIMNSGSITNTNNFPTNSNSSRTFTIYVNAPMAGDYYVSGDYLSKPMRGLKFSSGQNNDLIVKNVMVDNWSTLRRFNTKTDNMTERAASEGSTMKRTLKLNEGLNAITLTGVDGVDNGDTPFIGNLTFTLMNASSTIAPENGTTPTA</sequence>
<dbReference type="Pfam" id="PF07554">
    <property type="entry name" value="FIVAR"/>
    <property type="match status" value="2"/>
</dbReference>
<dbReference type="KEGG" id="mtuy:H3143_02080"/>
<dbReference type="Pfam" id="PF05692">
    <property type="entry name" value="Myco_haema"/>
    <property type="match status" value="1"/>
</dbReference>
<dbReference type="InterPro" id="IPR008692">
    <property type="entry name" value="Hemogglutn_Mycoplasma"/>
</dbReference>
<name>A0A7D7XUK0_9MOLU</name>
<feature type="chain" id="PRO_5028332249" evidence="2">
    <location>
        <begin position="23"/>
        <end position="681"/>
    </location>
</feature>
<dbReference type="AlphaFoldDB" id="A0A7D7XUK0"/>
<feature type="compositionally biased region" description="Polar residues" evidence="1">
    <location>
        <begin position="81"/>
        <end position="93"/>
    </location>
</feature>
<evidence type="ECO:0000256" key="2">
    <source>
        <dbReference type="SAM" id="SignalP"/>
    </source>
</evidence>
<feature type="region of interest" description="Disordered" evidence="1">
    <location>
        <begin position="34"/>
        <end position="93"/>
    </location>
</feature>
<organism evidence="4 5">
    <name type="scientific">Mycoplasma tullyi</name>
    <dbReference type="NCBI Taxonomy" id="1612150"/>
    <lineage>
        <taxon>Bacteria</taxon>
        <taxon>Bacillati</taxon>
        <taxon>Mycoplasmatota</taxon>
        <taxon>Mollicutes</taxon>
        <taxon>Mycoplasmataceae</taxon>
        <taxon>Mycoplasma</taxon>
    </lineage>
</organism>
<feature type="domain" description="Haemagglutinin Mycoplasma" evidence="3">
    <location>
        <begin position="412"/>
        <end position="665"/>
    </location>
</feature>
<reference evidence="4 5" key="1">
    <citation type="journal article" date="2017" name="Int. J. Syst. Evol. Microbiol.">
        <title>Mycoplasma tullyi sp. nov., isolated from penguins of the genus Spheniscus.</title>
        <authorList>
            <person name="Yavari C.A."/>
            <person name="Ramirez A.S."/>
            <person name="Nicholas R.A.J."/>
            <person name="Radford A.D."/>
            <person name="Darby A.C."/>
            <person name="Bradbury J.M."/>
        </authorList>
    </citation>
    <scope>NUCLEOTIDE SEQUENCE [LARGE SCALE GENOMIC DNA]</scope>
    <source>
        <strain evidence="4 5">56A97T</strain>
    </source>
</reference>
<keyword evidence="2" id="KW-0732">Signal</keyword>
<evidence type="ECO:0000259" key="3">
    <source>
        <dbReference type="Pfam" id="PF05692"/>
    </source>
</evidence>